<dbReference type="AlphaFoldDB" id="A0AAN6ZAN3"/>
<sequence>MRYRNGPDIQPTAAEKDPKQHWPKNQQPCKLSPAHPSLSKPKHAHCPVVGRSSLNATQDHDPARACPSPTHIMRKPRALNPTETTPSHVCICSRLPAPCRPIHPSPAVNPIAHMPRPNPYSCQQLRTAPEPDAIYMYIWCFCVPSCCAARGSRRPLDNKKKKEKKSPAPVIRS</sequence>
<dbReference type="EMBL" id="MU853428">
    <property type="protein sequence ID" value="KAK4131031.1"/>
    <property type="molecule type" value="Genomic_DNA"/>
</dbReference>
<keyword evidence="3" id="KW-1185">Reference proteome</keyword>
<accession>A0AAN6ZAN3</accession>
<organism evidence="2 3">
    <name type="scientific">Trichocladium antarcticum</name>
    <dbReference type="NCBI Taxonomy" id="1450529"/>
    <lineage>
        <taxon>Eukaryota</taxon>
        <taxon>Fungi</taxon>
        <taxon>Dikarya</taxon>
        <taxon>Ascomycota</taxon>
        <taxon>Pezizomycotina</taxon>
        <taxon>Sordariomycetes</taxon>
        <taxon>Sordariomycetidae</taxon>
        <taxon>Sordariales</taxon>
        <taxon>Chaetomiaceae</taxon>
        <taxon>Trichocladium</taxon>
    </lineage>
</organism>
<feature type="region of interest" description="Disordered" evidence="1">
    <location>
        <begin position="153"/>
        <end position="173"/>
    </location>
</feature>
<reference evidence="2" key="2">
    <citation type="submission" date="2023-05" db="EMBL/GenBank/DDBJ databases">
        <authorList>
            <consortium name="Lawrence Berkeley National Laboratory"/>
            <person name="Steindorff A."/>
            <person name="Hensen N."/>
            <person name="Bonometti L."/>
            <person name="Westerberg I."/>
            <person name="Brannstrom I.O."/>
            <person name="Guillou S."/>
            <person name="Cros-Aarteil S."/>
            <person name="Calhoun S."/>
            <person name="Haridas S."/>
            <person name="Kuo A."/>
            <person name="Mondo S."/>
            <person name="Pangilinan J."/>
            <person name="Riley R."/>
            <person name="Labutti K."/>
            <person name="Andreopoulos B."/>
            <person name="Lipzen A."/>
            <person name="Chen C."/>
            <person name="Yanf M."/>
            <person name="Daum C."/>
            <person name="Ng V."/>
            <person name="Clum A."/>
            <person name="Ohm R."/>
            <person name="Martin F."/>
            <person name="Silar P."/>
            <person name="Natvig D."/>
            <person name="Lalanne C."/>
            <person name="Gautier V."/>
            <person name="Ament-Velasquez S.L."/>
            <person name="Kruys A."/>
            <person name="Hutchinson M.I."/>
            <person name="Powell A.J."/>
            <person name="Barry K."/>
            <person name="Miller A.N."/>
            <person name="Grigoriev I.V."/>
            <person name="Debuchy R."/>
            <person name="Gladieux P."/>
            <person name="Thoren M.H."/>
            <person name="Johannesson H."/>
        </authorList>
    </citation>
    <scope>NUCLEOTIDE SEQUENCE</scope>
    <source>
        <strain evidence="2">CBS 123565</strain>
    </source>
</reference>
<evidence type="ECO:0000256" key="1">
    <source>
        <dbReference type="SAM" id="MobiDB-lite"/>
    </source>
</evidence>
<gene>
    <name evidence="2" type="ORF">BT67DRAFT_167291</name>
</gene>
<feature type="region of interest" description="Disordered" evidence="1">
    <location>
        <begin position="1"/>
        <end position="80"/>
    </location>
</feature>
<name>A0AAN6ZAN3_9PEZI</name>
<protein>
    <submittedName>
        <fullName evidence="2">Uncharacterized protein</fullName>
    </submittedName>
</protein>
<dbReference type="Proteomes" id="UP001304895">
    <property type="component" value="Unassembled WGS sequence"/>
</dbReference>
<evidence type="ECO:0000313" key="2">
    <source>
        <dbReference type="EMBL" id="KAK4131031.1"/>
    </source>
</evidence>
<proteinExistence type="predicted"/>
<evidence type="ECO:0000313" key="3">
    <source>
        <dbReference type="Proteomes" id="UP001304895"/>
    </source>
</evidence>
<comment type="caution">
    <text evidence="2">The sequence shown here is derived from an EMBL/GenBank/DDBJ whole genome shotgun (WGS) entry which is preliminary data.</text>
</comment>
<reference evidence="2" key="1">
    <citation type="journal article" date="2023" name="Mol. Phylogenet. Evol.">
        <title>Genome-scale phylogeny and comparative genomics of the fungal order Sordariales.</title>
        <authorList>
            <person name="Hensen N."/>
            <person name="Bonometti L."/>
            <person name="Westerberg I."/>
            <person name="Brannstrom I.O."/>
            <person name="Guillou S."/>
            <person name="Cros-Aarteil S."/>
            <person name="Calhoun S."/>
            <person name="Haridas S."/>
            <person name="Kuo A."/>
            <person name="Mondo S."/>
            <person name="Pangilinan J."/>
            <person name="Riley R."/>
            <person name="LaButti K."/>
            <person name="Andreopoulos B."/>
            <person name="Lipzen A."/>
            <person name="Chen C."/>
            <person name="Yan M."/>
            <person name="Daum C."/>
            <person name="Ng V."/>
            <person name="Clum A."/>
            <person name="Steindorff A."/>
            <person name="Ohm R.A."/>
            <person name="Martin F."/>
            <person name="Silar P."/>
            <person name="Natvig D.O."/>
            <person name="Lalanne C."/>
            <person name="Gautier V."/>
            <person name="Ament-Velasquez S.L."/>
            <person name="Kruys A."/>
            <person name="Hutchinson M.I."/>
            <person name="Powell A.J."/>
            <person name="Barry K."/>
            <person name="Miller A.N."/>
            <person name="Grigoriev I.V."/>
            <person name="Debuchy R."/>
            <person name="Gladieux P."/>
            <person name="Hiltunen Thoren M."/>
            <person name="Johannesson H."/>
        </authorList>
    </citation>
    <scope>NUCLEOTIDE SEQUENCE</scope>
    <source>
        <strain evidence="2">CBS 123565</strain>
    </source>
</reference>